<dbReference type="SMART" id="SM00355">
    <property type="entry name" value="ZnF_C2H2"/>
    <property type="match status" value="2"/>
</dbReference>
<dbReference type="PANTHER" id="PTHR46105:SF28">
    <property type="entry name" value="ZINC FINGER PROTEIN 37-LIKE"/>
    <property type="match status" value="1"/>
</dbReference>
<feature type="domain" description="C2H2-type" evidence="3">
    <location>
        <begin position="338"/>
        <end position="365"/>
    </location>
</feature>
<keyword evidence="1" id="KW-0479">Metal-binding</keyword>
<evidence type="ECO:0000256" key="1">
    <source>
        <dbReference type="PROSITE-ProRule" id="PRU00042"/>
    </source>
</evidence>
<evidence type="ECO:0000256" key="2">
    <source>
        <dbReference type="SAM" id="MobiDB-lite"/>
    </source>
</evidence>
<dbReference type="Proteomes" id="UP000190831">
    <property type="component" value="Chromosome H"/>
</dbReference>
<dbReference type="PROSITE" id="PS50157">
    <property type="entry name" value="ZINC_FINGER_C2H2_2"/>
    <property type="match status" value="1"/>
</dbReference>
<dbReference type="InterPro" id="IPR050457">
    <property type="entry name" value="ZnFinger_BTB_dom_contain"/>
</dbReference>
<dbReference type="Gene3D" id="3.30.160.60">
    <property type="entry name" value="Classic Zinc Finger"/>
    <property type="match status" value="2"/>
</dbReference>
<keyword evidence="5" id="KW-1185">Reference proteome</keyword>
<dbReference type="InterPro" id="IPR036236">
    <property type="entry name" value="Znf_C2H2_sf"/>
</dbReference>
<proteinExistence type="predicted"/>
<accession>A0A1G4ML13</accession>
<sequence>MLSVHSYPQATNLTEMDSDSQRLYSRQETQSMEPDNFRLGRYPQAWPGISGHAGGAWAGSAPAPPLAQAQQQQQPQQQQQQPQPQQQPQQQQTQQQSQQQSQQLPQTQSALQAQKQQQQQQQHPQHQAQQGAHVMSPHYSVAQIQPQYSSVPAAYRSSFSEYADYDARFQFLKANSTGAPGQVPAGPVPAPPPAAQPYMWNIPPTYATPAWNQVPQTQPQAAQLQPQLQPQHQAQQQHHQQQQHPVPLNANPWNPGPAAQLHRSPSNPDVSSMVYVTDARQFPGSQGMVPYRHAQSAQFSTSLPPLQQAHSHLSYQPAGTQLSHLIHNRNGGDSDNIHKCHLCEKSFKRKSWLKRHLLSHSSVKPYNCPWCQSRHKRKDNLFQHMKLKHVHQVLQELVGMDDDGQRGSDERGAHAGANGDGDNNGGSGVGGNNALVDRDPAGTSIKSLIDQGTLNKEDVKTVLNAVIIRVNGEDR</sequence>
<feature type="compositionally biased region" description="Low complexity" evidence="2">
    <location>
        <begin position="213"/>
        <end position="248"/>
    </location>
</feature>
<dbReference type="PANTHER" id="PTHR46105">
    <property type="entry name" value="AGAP004733-PA"/>
    <property type="match status" value="1"/>
</dbReference>
<dbReference type="OrthoDB" id="654211at2759"/>
<dbReference type="PROSITE" id="PS00028">
    <property type="entry name" value="ZINC_FINGER_C2H2_1"/>
    <property type="match status" value="1"/>
</dbReference>
<name>A0A1G4ML13_LACFM</name>
<dbReference type="InterPro" id="IPR013087">
    <property type="entry name" value="Znf_C2H2_type"/>
</dbReference>
<dbReference type="EMBL" id="LT598491">
    <property type="protein sequence ID" value="SCW04480.1"/>
    <property type="molecule type" value="Genomic_DNA"/>
</dbReference>
<dbReference type="GO" id="GO:0000978">
    <property type="term" value="F:RNA polymerase II cis-regulatory region sequence-specific DNA binding"/>
    <property type="evidence" value="ECO:0007669"/>
    <property type="project" value="TreeGrafter"/>
</dbReference>
<dbReference type="SUPFAM" id="SSF57667">
    <property type="entry name" value="beta-beta-alpha zinc fingers"/>
    <property type="match status" value="1"/>
</dbReference>
<feature type="compositionally biased region" description="Basic and acidic residues" evidence="2">
    <location>
        <begin position="403"/>
        <end position="413"/>
    </location>
</feature>
<dbReference type="AlphaFoldDB" id="A0A1G4ML13"/>
<feature type="compositionally biased region" description="Gly residues" evidence="2">
    <location>
        <begin position="418"/>
        <end position="431"/>
    </location>
</feature>
<feature type="region of interest" description="Disordered" evidence="2">
    <location>
        <begin position="210"/>
        <end position="271"/>
    </location>
</feature>
<dbReference type="OMA" id="SAWSMAN"/>
<organism evidence="4 5">
    <name type="scientific">Lachancea fermentati</name>
    <name type="common">Zygosaccharomyces fermentati</name>
    <dbReference type="NCBI Taxonomy" id="4955"/>
    <lineage>
        <taxon>Eukaryota</taxon>
        <taxon>Fungi</taxon>
        <taxon>Dikarya</taxon>
        <taxon>Ascomycota</taxon>
        <taxon>Saccharomycotina</taxon>
        <taxon>Saccharomycetes</taxon>
        <taxon>Saccharomycetales</taxon>
        <taxon>Saccharomycetaceae</taxon>
        <taxon>Lachancea</taxon>
    </lineage>
</organism>
<feature type="compositionally biased region" description="Low complexity" evidence="2">
    <location>
        <begin position="58"/>
        <end position="133"/>
    </location>
</feature>
<evidence type="ECO:0000259" key="3">
    <source>
        <dbReference type="PROSITE" id="PS50157"/>
    </source>
</evidence>
<evidence type="ECO:0000313" key="4">
    <source>
        <dbReference type="EMBL" id="SCW04480.1"/>
    </source>
</evidence>
<protein>
    <submittedName>
        <fullName evidence="4">LAFE_0H14466g1_1</fullName>
    </submittedName>
</protein>
<keyword evidence="1" id="KW-0863">Zinc-finger</keyword>
<feature type="compositionally biased region" description="Polar residues" evidence="2">
    <location>
        <begin position="1"/>
        <end position="33"/>
    </location>
</feature>
<evidence type="ECO:0000313" key="5">
    <source>
        <dbReference type="Proteomes" id="UP000190831"/>
    </source>
</evidence>
<dbReference type="GO" id="GO:0000981">
    <property type="term" value="F:DNA-binding transcription factor activity, RNA polymerase II-specific"/>
    <property type="evidence" value="ECO:0007669"/>
    <property type="project" value="TreeGrafter"/>
</dbReference>
<keyword evidence="1" id="KW-0862">Zinc</keyword>
<gene>
    <name evidence="4" type="ORF">LAFE_0H14466G</name>
</gene>
<feature type="region of interest" description="Disordered" evidence="2">
    <location>
        <begin position="1"/>
        <end position="135"/>
    </location>
</feature>
<reference evidence="4 5" key="1">
    <citation type="submission" date="2016-03" db="EMBL/GenBank/DDBJ databases">
        <authorList>
            <person name="Devillers H."/>
        </authorList>
    </citation>
    <scope>NUCLEOTIDE SEQUENCE [LARGE SCALE GENOMIC DNA]</scope>
    <source>
        <strain evidence="4">CBS 6772</strain>
    </source>
</reference>
<dbReference type="GO" id="GO:0008270">
    <property type="term" value="F:zinc ion binding"/>
    <property type="evidence" value="ECO:0007669"/>
    <property type="project" value="UniProtKB-KW"/>
</dbReference>
<feature type="region of interest" description="Disordered" evidence="2">
    <location>
        <begin position="401"/>
        <end position="437"/>
    </location>
</feature>